<keyword evidence="3" id="KW-1185">Reference proteome</keyword>
<proteinExistence type="predicted"/>
<organism evidence="2 3">
    <name type="scientific">Citrus sinensis</name>
    <name type="common">Sweet orange</name>
    <name type="synonym">Citrus aurantium var. sinensis</name>
    <dbReference type="NCBI Taxonomy" id="2711"/>
    <lineage>
        <taxon>Eukaryota</taxon>
        <taxon>Viridiplantae</taxon>
        <taxon>Streptophyta</taxon>
        <taxon>Embryophyta</taxon>
        <taxon>Tracheophyta</taxon>
        <taxon>Spermatophyta</taxon>
        <taxon>Magnoliopsida</taxon>
        <taxon>eudicotyledons</taxon>
        <taxon>Gunneridae</taxon>
        <taxon>Pentapetalae</taxon>
        <taxon>rosids</taxon>
        <taxon>malvids</taxon>
        <taxon>Sapindales</taxon>
        <taxon>Rutaceae</taxon>
        <taxon>Aurantioideae</taxon>
        <taxon>Citrus</taxon>
    </lineage>
</organism>
<protein>
    <submittedName>
        <fullName evidence="2">Uncharacterized protein</fullName>
    </submittedName>
</protein>
<dbReference type="AlphaFoldDB" id="A0A067G992"/>
<name>A0A067G992_CITSI</name>
<gene>
    <name evidence="2" type="ORF">CISIN_1g042803mg</name>
</gene>
<evidence type="ECO:0000313" key="2">
    <source>
        <dbReference type="EMBL" id="KDO76203.1"/>
    </source>
</evidence>
<dbReference type="EMBL" id="KK784881">
    <property type="protein sequence ID" value="KDO76203.1"/>
    <property type="molecule type" value="Genomic_DNA"/>
</dbReference>
<feature type="region of interest" description="Disordered" evidence="1">
    <location>
        <begin position="18"/>
        <end position="48"/>
    </location>
</feature>
<evidence type="ECO:0000313" key="3">
    <source>
        <dbReference type="Proteomes" id="UP000027120"/>
    </source>
</evidence>
<sequence length="71" mass="7872">MDVFIPEEYVARRRTEKKAAAMARKGSNTVSESGKRSMEKSGPPPFRRLDNNEFLVSGGLSENVVFSCFSA</sequence>
<dbReference type="Proteomes" id="UP000027120">
    <property type="component" value="Unassembled WGS sequence"/>
</dbReference>
<accession>A0A067G992</accession>
<evidence type="ECO:0000256" key="1">
    <source>
        <dbReference type="SAM" id="MobiDB-lite"/>
    </source>
</evidence>
<reference evidence="2 3" key="1">
    <citation type="submission" date="2014-04" db="EMBL/GenBank/DDBJ databases">
        <authorList>
            <consortium name="International Citrus Genome Consortium"/>
            <person name="Gmitter F."/>
            <person name="Chen C."/>
            <person name="Farmerie W."/>
            <person name="Harkins T."/>
            <person name="Desany B."/>
            <person name="Mohiuddin M."/>
            <person name="Kodira C."/>
            <person name="Borodovsky M."/>
            <person name="Lomsadze A."/>
            <person name="Burns P."/>
            <person name="Jenkins J."/>
            <person name="Prochnik S."/>
            <person name="Shu S."/>
            <person name="Chapman J."/>
            <person name="Pitluck S."/>
            <person name="Schmutz J."/>
            <person name="Rokhsar D."/>
        </authorList>
    </citation>
    <scope>NUCLEOTIDE SEQUENCE</scope>
</reference>
<dbReference type="PaxDb" id="2711-XP_006477517.1"/>